<evidence type="ECO:0000313" key="2">
    <source>
        <dbReference type="Ensembl" id="ENSMMUP00000063129.1"/>
    </source>
</evidence>
<dbReference type="InParanoid" id="A0A5F7ZD71"/>
<keyword evidence="1" id="KW-0812">Transmembrane</keyword>
<dbReference type="VEuPathDB" id="HostDB:ENSMMUG00000051810"/>
<dbReference type="GeneTree" id="ENSGT01120000271815"/>
<dbReference type="Bgee" id="ENSMMUG00000051810">
    <property type="expression patterns" value="Expressed in skeletal muscle tissue and 12 other cell types or tissues"/>
</dbReference>
<dbReference type="PANTHER" id="PTHR12138:SF75">
    <property type="entry name" value="SECRETED PROTEIN"/>
    <property type="match status" value="1"/>
</dbReference>
<reference evidence="2" key="3">
    <citation type="submission" date="2025-08" db="UniProtKB">
        <authorList>
            <consortium name="Ensembl"/>
        </authorList>
    </citation>
    <scope>IDENTIFICATION</scope>
    <source>
        <strain evidence="2">17573</strain>
    </source>
</reference>
<proteinExistence type="predicted"/>
<evidence type="ECO:0000313" key="3">
    <source>
        <dbReference type="Proteomes" id="UP000006718"/>
    </source>
</evidence>
<dbReference type="Ensembl" id="ENSMMUT00000106683.1">
    <property type="protein sequence ID" value="ENSMMUP00000063129.1"/>
    <property type="gene ID" value="ENSMMUG00000051810.1"/>
</dbReference>
<evidence type="ECO:0000256" key="1">
    <source>
        <dbReference type="SAM" id="Phobius"/>
    </source>
</evidence>
<dbReference type="PANTHER" id="PTHR12138">
    <property type="entry name" value="PRIMATE-EXPANDED PROTEIN FAMILY"/>
    <property type="match status" value="1"/>
</dbReference>
<organism evidence="2 3">
    <name type="scientific">Macaca mulatta</name>
    <name type="common">Rhesus macaque</name>
    <dbReference type="NCBI Taxonomy" id="9544"/>
    <lineage>
        <taxon>Eukaryota</taxon>
        <taxon>Metazoa</taxon>
        <taxon>Chordata</taxon>
        <taxon>Craniata</taxon>
        <taxon>Vertebrata</taxon>
        <taxon>Euteleostomi</taxon>
        <taxon>Mammalia</taxon>
        <taxon>Eutheria</taxon>
        <taxon>Euarchontoglires</taxon>
        <taxon>Primates</taxon>
        <taxon>Haplorrhini</taxon>
        <taxon>Catarrhini</taxon>
        <taxon>Cercopithecidae</taxon>
        <taxon>Cercopithecinae</taxon>
        <taxon>Macaca</taxon>
    </lineage>
</organism>
<reference evidence="2" key="4">
    <citation type="submission" date="2025-09" db="UniProtKB">
        <authorList>
            <consortium name="Ensembl"/>
        </authorList>
    </citation>
    <scope>IDENTIFICATION</scope>
    <source>
        <strain evidence="2">17573</strain>
    </source>
</reference>
<protein>
    <submittedName>
        <fullName evidence="2">Uncharacterized protein</fullName>
    </submittedName>
</protein>
<name>A0A5F7ZD71_MACMU</name>
<dbReference type="OMA" id="VESGFHW"/>
<keyword evidence="3" id="KW-1185">Reference proteome</keyword>
<keyword evidence="1" id="KW-1133">Transmembrane helix</keyword>
<dbReference type="PRINTS" id="PR02045">
    <property type="entry name" value="F138DOMAIN"/>
</dbReference>
<dbReference type="Proteomes" id="UP000006718">
    <property type="component" value="Chromosome 2"/>
</dbReference>
<feature type="transmembrane region" description="Helical" evidence="1">
    <location>
        <begin position="51"/>
        <end position="71"/>
    </location>
</feature>
<reference evidence="2" key="2">
    <citation type="submission" date="2019-01" db="EMBL/GenBank/DDBJ databases">
        <authorList>
            <person name="Graves T."/>
            <person name="Eichler E.E."/>
            <person name="Wilson R.K."/>
        </authorList>
    </citation>
    <scope>NUCLEOTIDE SEQUENCE [LARGE SCALE GENOMIC DNA]</scope>
    <source>
        <strain evidence="2">17573</strain>
    </source>
</reference>
<reference evidence="3" key="1">
    <citation type="journal article" date="2007" name="Science">
        <title>Evolutionary and biomedical insights from the rhesus macaque genome.</title>
        <authorList>
            <person name="Gibbs R.A."/>
            <person name="Rogers J."/>
            <person name="Katze M.G."/>
            <person name="Bumgarner R."/>
            <person name="Weinstock G.M."/>
            <person name="Mardis E.R."/>
            <person name="Remington K.A."/>
            <person name="Strausberg R.L."/>
            <person name="Venter J.C."/>
            <person name="Wilson R.K."/>
            <person name="Batzer M.A."/>
            <person name="Bustamante C.D."/>
            <person name="Eichler E.E."/>
            <person name="Hahn M.W."/>
            <person name="Hardison R.C."/>
            <person name="Makova K.D."/>
            <person name="Miller W."/>
            <person name="Milosavljevic A."/>
            <person name="Palermo R.E."/>
            <person name="Siepel A."/>
            <person name="Sikela J.M."/>
            <person name="Attaway T."/>
            <person name="Bell S."/>
            <person name="Bernard K.E."/>
            <person name="Buhay C.J."/>
            <person name="Chandrabose M.N."/>
            <person name="Dao M."/>
            <person name="Davis C."/>
            <person name="Delehaunty K.D."/>
            <person name="Ding Y."/>
            <person name="Dinh H.H."/>
            <person name="Dugan-Rocha S."/>
            <person name="Fulton L.A."/>
            <person name="Gabisi R.A."/>
            <person name="Garner T.T."/>
            <person name="Godfrey J."/>
            <person name="Hawes A.C."/>
            <person name="Hernandez J."/>
            <person name="Hines S."/>
            <person name="Holder M."/>
            <person name="Hume J."/>
            <person name="Jhangiani S.N."/>
            <person name="Joshi V."/>
            <person name="Khan Z.M."/>
            <person name="Kirkness E.F."/>
            <person name="Cree A."/>
            <person name="Fowler R.G."/>
            <person name="Lee S."/>
            <person name="Lewis L.R."/>
            <person name="Li Z."/>
            <person name="Liu Y.-S."/>
            <person name="Moore S.M."/>
            <person name="Muzny D."/>
            <person name="Nazareth L.V."/>
            <person name="Ngo D.N."/>
            <person name="Okwuonu G.O."/>
            <person name="Pai G."/>
            <person name="Parker D."/>
            <person name="Paul H.A."/>
            <person name="Pfannkoch C."/>
            <person name="Pohl C.S."/>
            <person name="Rogers Y.-H.C."/>
            <person name="Ruiz S.J."/>
            <person name="Sabo A."/>
            <person name="Santibanez J."/>
            <person name="Schneider B.W."/>
            <person name="Smith S.M."/>
            <person name="Sodergren E."/>
            <person name="Svatek A.F."/>
            <person name="Utterback T.R."/>
            <person name="Vattathil S."/>
            <person name="Warren W."/>
            <person name="White C.S."/>
            <person name="Chinwalla A.T."/>
            <person name="Feng Y."/>
            <person name="Halpern A.L."/>
            <person name="Hillier L.W."/>
            <person name="Huang X."/>
            <person name="Minx P."/>
            <person name="Nelson J.O."/>
            <person name="Pepin K.H."/>
            <person name="Qin X."/>
            <person name="Sutton G.G."/>
            <person name="Venter E."/>
            <person name="Walenz B.P."/>
            <person name="Wallis J.W."/>
            <person name="Worley K.C."/>
            <person name="Yang S.-P."/>
            <person name="Jones S.M."/>
            <person name="Marra M.A."/>
            <person name="Rocchi M."/>
            <person name="Schein J.E."/>
            <person name="Baertsch R."/>
            <person name="Clarke L."/>
            <person name="Csuros M."/>
            <person name="Glasscock J."/>
            <person name="Harris R.A."/>
            <person name="Havlak P."/>
            <person name="Jackson A.R."/>
            <person name="Jiang H."/>
            <person name="Liu Y."/>
            <person name="Messina D.N."/>
            <person name="Shen Y."/>
            <person name="Song H.X.-Z."/>
            <person name="Wylie T."/>
            <person name="Zhang L."/>
            <person name="Birney E."/>
            <person name="Han K."/>
            <person name="Konkel M.K."/>
            <person name="Lee J."/>
            <person name="Smit A.F.A."/>
            <person name="Ullmer B."/>
            <person name="Wang H."/>
            <person name="Xing J."/>
            <person name="Burhans R."/>
            <person name="Cheng Z."/>
            <person name="Karro J.E."/>
            <person name="Ma J."/>
            <person name="Raney B."/>
            <person name="She X."/>
            <person name="Cox M.J."/>
            <person name="Demuth J.P."/>
            <person name="Dumas L.J."/>
            <person name="Han S.-G."/>
            <person name="Hopkins J."/>
            <person name="Karimpour-Fard A."/>
            <person name="Kim Y.H."/>
            <person name="Pollack J.R."/>
            <person name="Vinar T."/>
            <person name="Addo-Quaye C."/>
            <person name="Degenhardt J."/>
            <person name="Denby A."/>
            <person name="Hubisz M.J."/>
            <person name="Indap A."/>
            <person name="Kosiol C."/>
            <person name="Lahn B.T."/>
            <person name="Lawson H.A."/>
            <person name="Marklein A."/>
            <person name="Nielsen R."/>
            <person name="Vallender E.J."/>
            <person name="Clark A.G."/>
            <person name="Ferguson B."/>
            <person name="Hernandez R.D."/>
            <person name="Hirani K."/>
            <person name="Kehrer-Sawatzki H."/>
            <person name="Kolb J."/>
            <person name="Patil S."/>
            <person name="Pu L.-L."/>
            <person name="Ren Y."/>
            <person name="Smith D.G."/>
            <person name="Wheeler D.A."/>
            <person name="Schenck I."/>
            <person name="Ball E.V."/>
            <person name="Chen R."/>
            <person name="Cooper D.N."/>
            <person name="Giardine B."/>
            <person name="Hsu F."/>
            <person name="Kent W.J."/>
            <person name="Lesk A."/>
            <person name="Nelson D.L."/>
            <person name="O'brien W.E."/>
            <person name="Pruefer K."/>
            <person name="Stenson P.D."/>
            <person name="Wallace J.C."/>
            <person name="Ke H."/>
            <person name="Liu X.-M."/>
            <person name="Wang P."/>
            <person name="Xiang A.P."/>
            <person name="Yang F."/>
            <person name="Barber G.P."/>
            <person name="Haussler D."/>
            <person name="Karolchik D."/>
            <person name="Kern A.D."/>
            <person name="Kuhn R.M."/>
            <person name="Smith K.E."/>
            <person name="Zwieg A.S."/>
        </authorList>
    </citation>
    <scope>NUCLEOTIDE SEQUENCE [LARGE SCALE GENOMIC DNA]</scope>
    <source>
        <strain evidence="3">17573</strain>
    </source>
</reference>
<dbReference type="AlphaFoldDB" id="A0A5F7ZD71"/>
<keyword evidence="1" id="KW-0472">Membrane</keyword>
<sequence length="107" mass="11935">FFFLIEIPALSPRLECCGTISAHCKLRLPGSCHSLASASRVAGTIGARHHAWLLFFFFLYFLVESGFHWFAKMVSISRPCDPPASASQSAGTTGVRHRAWPPNYIFY</sequence>
<accession>A0A5F7ZD71</accession>